<sequence>MYVAVKLSLNSCGHGEDSQRPPDEVLVVACSAVRKRKPLQELLSLSAGQGLVEAGAGVEAEAQTQAQAEVHAQVEAGAGAGAEAEAEAEAEVQAQAEAGAGAEAGAEVSIQSLLNEHPIQNEPGHEKETGKNDAAYSEIIRYENISVAVVKMLKNTPDKFKQFRPQMRRVFLRNVEKYLQTLEAYKAKDGTKARSPIWNFQSQYRTAALIQELEELTQQLKKEEEEAVAEGGGDQEEDSAAASSSPRKRARSGDA</sequence>
<feature type="region of interest" description="Disordered" evidence="1">
    <location>
        <begin position="76"/>
        <end position="101"/>
    </location>
</feature>
<evidence type="ECO:0000313" key="3">
    <source>
        <dbReference type="Proteomes" id="UP000654075"/>
    </source>
</evidence>
<feature type="region of interest" description="Disordered" evidence="1">
    <location>
        <begin position="221"/>
        <end position="255"/>
    </location>
</feature>
<comment type="caution">
    <text evidence="2">The sequence shown here is derived from an EMBL/GenBank/DDBJ whole genome shotgun (WGS) entry which is preliminary data.</text>
</comment>
<feature type="compositionally biased region" description="Low complexity" evidence="1">
    <location>
        <begin position="91"/>
        <end position="101"/>
    </location>
</feature>
<evidence type="ECO:0000256" key="1">
    <source>
        <dbReference type="SAM" id="MobiDB-lite"/>
    </source>
</evidence>
<evidence type="ECO:0000313" key="2">
    <source>
        <dbReference type="EMBL" id="CAE8635600.1"/>
    </source>
</evidence>
<feature type="compositionally biased region" description="Acidic residues" evidence="1">
    <location>
        <begin position="225"/>
        <end position="239"/>
    </location>
</feature>
<dbReference type="InterPro" id="IPR016135">
    <property type="entry name" value="UBQ-conjugating_enzyme/RWD"/>
</dbReference>
<name>A0A813HDJ7_POLGL</name>
<feature type="compositionally biased region" description="Basic residues" evidence="1">
    <location>
        <begin position="246"/>
        <end position="255"/>
    </location>
</feature>
<protein>
    <submittedName>
        <fullName evidence="2">Uncharacterized protein</fullName>
    </submittedName>
</protein>
<accession>A0A813HDJ7</accession>
<dbReference type="AlphaFoldDB" id="A0A813HDJ7"/>
<organism evidence="2 3">
    <name type="scientific">Polarella glacialis</name>
    <name type="common">Dinoflagellate</name>
    <dbReference type="NCBI Taxonomy" id="89957"/>
    <lineage>
        <taxon>Eukaryota</taxon>
        <taxon>Sar</taxon>
        <taxon>Alveolata</taxon>
        <taxon>Dinophyceae</taxon>
        <taxon>Suessiales</taxon>
        <taxon>Suessiaceae</taxon>
        <taxon>Polarella</taxon>
    </lineage>
</organism>
<keyword evidence="3" id="KW-1185">Reference proteome</keyword>
<dbReference type="Gene3D" id="3.10.110.10">
    <property type="entry name" value="Ubiquitin Conjugating Enzyme"/>
    <property type="match status" value="1"/>
</dbReference>
<dbReference type="Proteomes" id="UP000654075">
    <property type="component" value="Unassembled WGS sequence"/>
</dbReference>
<reference evidence="2" key="1">
    <citation type="submission" date="2021-02" db="EMBL/GenBank/DDBJ databases">
        <authorList>
            <person name="Dougan E. K."/>
            <person name="Rhodes N."/>
            <person name="Thang M."/>
            <person name="Chan C."/>
        </authorList>
    </citation>
    <scope>NUCLEOTIDE SEQUENCE</scope>
</reference>
<dbReference type="EMBL" id="CAJNNV010031316">
    <property type="protein sequence ID" value="CAE8635600.1"/>
    <property type="molecule type" value="Genomic_DNA"/>
</dbReference>
<gene>
    <name evidence="2" type="ORF">PGLA1383_LOCUS51189</name>
</gene>
<proteinExistence type="predicted"/>